<dbReference type="AlphaFoldDB" id="A0A9N8Z1G0"/>
<evidence type="ECO:0000256" key="5">
    <source>
        <dbReference type="PROSITE-ProRule" id="PRU01023"/>
    </source>
</evidence>
<accession>A0A9N8Z1G0</accession>
<keyword evidence="2 5" id="KW-0808">Transferase</keyword>
<organism evidence="7 8">
    <name type="scientific">Ambispora gerdemannii</name>
    <dbReference type="NCBI Taxonomy" id="144530"/>
    <lineage>
        <taxon>Eukaryota</taxon>
        <taxon>Fungi</taxon>
        <taxon>Fungi incertae sedis</taxon>
        <taxon>Mucoromycota</taxon>
        <taxon>Glomeromycotina</taxon>
        <taxon>Glomeromycetes</taxon>
        <taxon>Archaeosporales</taxon>
        <taxon>Ambisporaceae</taxon>
        <taxon>Ambispora</taxon>
    </lineage>
</organism>
<protein>
    <submittedName>
        <fullName evidence="7">369_t:CDS:1</fullName>
    </submittedName>
</protein>
<sequence>MTNFNGAERFSISNLPKSFVKFLEDNEIDPSVYHINNLPRYIRLTGQHDPLLQQATLKELREQLSGPVLQVDGIDNFCRIDANEKIVDCQAYKDGKIFGMDLSSGIAVYSLDIKPDDHILDLCCAPGAKLCMIADLLANQKGIGTITGVDISNHRASTCKNLLKKYKVNRARIFVADGTQFSVMAPSYLEPLKRLVEANDRKNSGNKEEQTKDYKHRKNDVERNPIVKPFWAPQILRSDPQIVDEKYLYDKVIVDAECTHDGSIAHILKYEKWGWDAFEKNFMNPDRVNNLWDLQRKLIINAWNLLRPGGILVYSTCSLSRKQNEDVIGWFLSGHMNDAILEPIPDIGTLKTASLRNNNNIDISNAIRFDPLISNTSGFFVARIRKK</sequence>
<dbReference type="CDD" id="cd02440">
    <property type="entry name" value="AdoMet_MTases"/>
    <property type="match status" value="1"/>
</dbReference>
<proteinExistence type="inferred from homology"/>
<dbReference type="InterPro" id="IPR023267">
    <property type="entry name" value="RCMT"/>
</dbReference>
<gene>
    <name evidence="7" type="ORF">AGERDE_LOCUS2298</name>
</gene>
<reference evidence="7" key="1">
    <citation type="submission" date="2021-06" db="EMBL/GenBank/DDBJ databases">
        <authorList>
            <person name="Kallberg Y."/>
            <person name="Tangrot J."/>
            <person name="Rosling A."/>
        </authorList>
    </citation>
    <scope>NUCLEOTIDE SEQUENCE</scope>
    <source>
        <strain evidence="7">MT106</strain>
    </source>
</reference>
<comment type="similarity">
    <text evidence="5">Belongs to the class I-like SAM-binding methyltransferase superfamily. RsmB/NOP family.</text>
</comment>
<dbReference type="PROSITE" id="PS51686">
    <property type="entry name" value="SAM_MT_RSMB_NOP"/>
    <property type="match status" value="1"/>
</dbReference>
<evidence type="ECO:0000313" key="7">
    <source>
        <dbReference type="EMBL" id="CAG8461927.1"/>
    </source>
</evidence>
<dbReference type="GO" id="GO:0008173">
    <property type="term" value="F:RNA methyltransferase activity"/>
    <property type="evidence" value="ECO:0007669"/>
    <property type="project" value="InterPro"/>
</dbReference>
<feature type="binding site" evidence="5">
    <location>
        <position position="255"/>
    </location>
    <ligand>
        <name>S-adenosyl-L-methionine</name>
        <dbReference type="ChEBI" id="CHEBI:59789"/>
    </ligand>
</feature>
<dbReference type="GO" id="GO:0001510">
    <property type="term" value="P:RNA methylation"/>
    <property type="evidence" value="ECO:0007669"/>
    <property type="project" value="InterPro"/>
</dbReference>
<feature type="active site" description="Nucleophile" evidence="5">
    <location>
        <position position="317"/>
    </location>
</feature>
<dbReference type="InterPro" id="IPR029063">
    <property type="entry name" value="SAM-dependent_MTases_sf"/>
</dbReference>
<feature type="binding site" evidence="5">
    <location>
        <position position="150"/>
    </location>
    <ligand>
        <name>S-adenosyl-L-methionine</name>
        <dbReference type="ChEBI" id="CHEBI:59789"/>
    </ligand>
</feature>
<dbReference type="PANTHER" id="PTHR22807:SF16">
    <property type="entry name" value="SAM-DEPENDENT MTASE RSMB_NOP-TYPE DOMAIN-CONTAINING PROTEIN"/>
    <property type="match status" value="1"/>
</dbReference>
<dbReference type="SUPFAM" id="SSF53335">
    <property type="entry name" value="S-adenosyl-L-methionine-dependent methyltransferases"/>
    <property type="match status" value="1"/>
</dbReference>
<dbReference type="Proteomes" id="UP000789831">
    <property type="component" value="Unassembled WGS sequence"/>
</dbReference>
<dbReference type="PANTHER" id="PTHR22807">
    <property type="entry name" value="NOP2 YEAST -RELATED NOL1/NOP2/FMU SUN DOMAIN-CONTAINING"/>
    <property type="match status" value="1"/>
</dbReference>
<dbReference type="PRINTS" id="PR02010">
    <property type="entry name" value="RCMT9"/>
</dbReference>
<evidence type="ECO:0000313" key="8">
    <source>
        <dbReference type="Proteomes" id="UP000789831"/>
    </source>
</evidence>
<feature type="domain" description="SAM-dependent MTase RsmB/NOP-type" evidence="6">
    <location>
        <begin position="30"/>
        <end position="387"/>
    </location>
</feature>
<dbReference type="InterPro" id="IPR023269">
    <property type="entry name" value="RCMT_subfamily_9"/>
</dbReference>
<dbReference type="EMBL" id="CAJVPL010000188">
    <property type="protein sequence ID" value="CAG8461927.1"/>
    <property type="molecule type" value="Genomic_DNA"/>
</dbReference>
<dbReference type="GO" id="GO:0003723">
    <property type="term" value="F:RNA binding"/>
    <property type="evidence" value="ECO:0007669"/>
    <property type="project" value="UniProtKB-UniRule"/>
</dbReference>
<feature type="binding site" evidence="5">
    <location>
        <position position="177"/>
    </location>
    <ligand>
        <name>S-adenosyl-L-methionine</name>
        <dbReference type="ChEBI" id="CHEBI:59789"/>
    </ligand>
</feature>
<evidence type="ECO:0000259" key="6">
    <source>
        <dbReference type="PROSITE" id="PS51686"/>
    </source>
</evidence>
<evidence type="ECO:0000256" key="3">
    <source>
        <dbReference type="ARBA" id="ARBA00022691"/>
    </source>
</evidence>
<evidence type="ECO:0000256" key="4">
    <source>
        <dbReference type="ARBA" id="ARBA00022884"/>
    </source>
</evidence>
<keyword evidence="1 5" id="KW-0489">Methyltransferase</keyword>
<dbReference type="InterPro" id="IPR049560">
    <property type="entry name" value="MeTrfase_RsmB-F_NOP2_cat"/>
</dbReference>
<keyword evidence="8" id="KW-1185">Reference proteome</keyword>
<dbReference type="Pfam" id="PF01189">
    <property type="entry name" value="Methyltr_RsmB-F"/>
    <property type="match status" value="2"/>
</dbReference>
<keyword evidence="3 5" id="KW-0949">S-adenosyl-L-methionine</keyword>
<dbReference type="InterPro" id="IPR001678">
    <property type="entry name" value="MeTrfase_RsmB-F_NOP2_dom"/>
</dbReference>
<evidence type="ECO:0000256" key="1">
    <source>
        <dbReference type="ARBA" id="ARBA00022603"/>
    </source>
</evidence>
<keyword evidence="4 5" id="KW-0694">RNA-binding</keyword>
<name>A0A9N8Z1G0_9GLOM</name>
<comment type="caution">
    <text evidence="7">The sequence shown here is derived from an EMBL/GenBank/DDBJ whole genome shotgun (WGS) entry which is preliminary data.</text>
</comment>
<dbReference type="OrthoDB" id="6093671at2759"/>
<comment type="caution">
    <text evidence="5">Lacks conserved residue(s) required for the propagation of feature annotation.</text>
</comment>
<evidence type="ECO:0000256" key="2">
    <source>
        <dbReference type="ARBA" id="ARBA00022679"/>
    </source>
</evidence>
<dbReference type="Gene3D" id="3.40.50.150">
    <property type="entry name" value="Vaccinia Virus protein VP39"/>
    <property type="match status" value="1"/>
</dbReference>
<dbReference type="PRINTS" id="PR02008">
    <property type="entry name" value="RCMTFAMILY"/>
</dbReference>